<evidence type="ECO:0000256" key="2">
    <source>
        <dbReference type="ARBA" id="ARBA00022448"/>
    </source>
</evidence>
<evidence type="ECO:0008006" key="12">
    <source>
        <dbReference type="Google" id="ProtNLM"/>
    </source>
</evidence>
<keyword evidence="2" id="KW-0813">Transport</keyword>
<dbReference type="PANTHER" id="PTHR16166:SF93">
    <property type="entry name" value="INTERMEMBRANE LIPID TRANSFER PROTEIN VPS13"/>
    <property type="match status" value="1"/>
</dbReference>
<feature type="coiled-coil region" evidence="4">
    <location>
        <begin position="982"/>
        <end position="1009"/>
    </location>
</feature>
<dbReference type="InterPro" id="IPR056748">
    <property type="entry name" value="VPS13-like_C"/>
</dbReference>
<feature type="coiled-coil region" evidence="4">
    <location>
        <begin position="373"/>
        <end position="422"/>
    </location>
</feature>
<dbReference type="InterPro" id="IPR009543">
    <property type="entry name" value="VPS13_VAB"/>
</dbReference>
<dbReference type="InterPro" id="IPR056747">
    <property type="entry name" value="VPS13-like_M"/>
</dbReference>
<evidence type="ECO:0000256" key="4">
    <source>
        <dbReference type="SAM" id="Coils"/>
    </source>
</evidence>
<organism evidence="10 11">
    <name type="scientific">Cercopithifilaria johnstoni</name>
    <dbReference type="NCBI Taxonomy" id="2874296"/>
    <lineage>
        <taxon>Eukaryota</taxon>
        <taxon>Metazoa</taxon>
        <taxon>Ecdysozoa</taxon>
        <taxon>Nematoda</taxon>
        <taxon>Chromadorea</taxon>
        <taxon>Rhabditida</taxon>
        <taxon>Spirurina</taxon>
        <taxon>Spiruromorpha</taxon>
        <taxon>Filarioidea</taxon>
        <taxon>Onchocercidae</taxon>
        <taxon>Cercopithifilaria</taxon>
    </lineage>
</organism>
<evidence type="ECO:0000259" key="9">
    <source>
        <dbReference type="Pfam" id="PF25037"/>
    </source>
</evidence>
<keyword evidence="11" id="KW-1185">Reference proteome</keyword>
<dbReference type="InterPro" id="IPR026847">
    <property type="entry name" value="VPS13"/>
</dbReference>
<feature type="compositionally biased region" description="Basic and acidic residues" evidence="5">
    <location>
        <begin position="1383"/>
        <end position="1401"/>
    </location>
</feature>
<feature type="domain" description="VPS13-like middle region" evidence="7">
    <location>
        <begin position="1093"/>
        <end position="1791"/>
    </location>
</feature>
<evidence type="ECO:0000256" key="1">
    <source>
        <dbReference type="ARBA" id="ARBA00006545"/>
    </source>
</evidence>
<evidence type="ECO:0000256" key="3">
    <source>
        <dbReference type="ARBA" id="ARBA00023055"/>
    </source>
</evidence>
<dbReference type="Pfam" id="PF25037">
    <property type="entry name" value="VPS13_C"/>
    <property type="match status" value="1"/>
</dbReference>
<comment type="similarity">
    <text evidence="1">Belongs to the VPS13 family.</text>
</comment>
<dbReference type="PANTHER" id="PTHR16166">
    <property type="entry name" value="VACUOLAR PROTEIN SORTING-ASSOCIATED PROTEIN VPS13"/>
    <property type="match status" value="1"/>
</dbReference>
<evidence type="ECO:0000313" key="11">
    <source>
        <dbReference type="Proteomes" id="UP000746747"/>
    </source>
</evidence>
<keyword evidence="4" id="KW-0175">Coiled coil</keyword>
<evidence type="ECO:0000259" key="7">
    <source>
        <dbReference type="Pfam" id="PF25033"/>
    </source>
</evidence>
<dbReference type="EMBL" id="CAKAEH010000578">
    <property type="protein sequence ID" value="CAG9531404.1"/>
    <property type="molecule type" value="Genomic_DNA"/>
</dbReference>
<dbReference type="Proteomes" id="UP000746747">
    <property type="component" value="Unassembled WGS sequence"/>
</dbReference>
<dbReference type="Pfam" id="PF25036">
    <property type="entry name" value="VPS13_VAB"/>
    <property type="match status" value="1"/>
</dbReference>
<dbReference type="GO" id="GO:0045053">
    <property type="term" value="P:protein retention in Golgi apparatus"/>
    <property type="evidence" value="ECO:0007669"/>
    <property type="project" value="TreeGrafter"/>
</dbReference>
<proteinExistence type="inferred from homology"/>
<dbReference type="Pfam" id="PF12624">
    <property type="entry name" value="VPS13_N"/>
    <property type="match status" value="1"/>
</dbReference>
<evidence type="ECO:0000259" key="6">
    <source>
        <dbReference type="Pfam" id="PF12624"/>
    </source>
</evidence>
<sequence>MVFESVVAEILNRVLGNFVNNLDASQLNIGIWGGDVKLTNLEVKETALDDFDLPVKLKFGCLTRLVLKIPWSDLYRQPVIADIEGLNLIVVPNKGVVYNEEKVKKHEKEEKDKALARLEENRRRRRKPPDLASDSFAEKFVATVIKNLQVKVRNIHIRYEDKYSHRSRPFVVGATLEGIDFKTTDENWNETIHKEVVKIVYKLVSLKNLAIYWNSDSELVSDLTDNAAISQAMNDAIIIGNKKPSGYKYMLEPINMQAKLALNQKPETDNSNWTIPKIKLILDVDTLAVAVGKFQYQDLLLLLEAQERFRTAAQYLKYRPHLNNYKGHYRKWWHFAYNATVEEIVRRRRNNWNWERMKKHRESVKAYKDAWLKKQTEKNLSSKNRNIIEETEEHLDVFNLNIARQQADMEIDRRGLKRLEDQPQGWISLAKSWWSGGGDVKEKERSVAQSSGDIMTKFEEALTVEEKAKLFDAIDYQENTPPTDYPKYFVENVVIANLNLLMVVIENALTLKFSIITTRIEHRASAQAINLESGIKKVAMDGCGQQVLFVQDDSIDWLTVLVETNPLDRDKVGYDQYIKVALAPTVMKYHAPAINTAVEALRPPESVRLNQLTAAAMARYEDVKARSLTGLAHVVDTRTKLVLDIRIAPLTIVISENGIFNKEKQNLIADLGLLTITTVENDSFVETSMLGNEEAERRAKLLNRAYDKFSVKLTGVQLIFSDSYQSGMDAKLEPKSNFHLLQPTGLNVAFHKSSIDDLQLPKIKIMGELPDIIISISDERLLELVKLILSIPTPAPEKEINALGTAFPPAEFEKARIRDLATMHAIMEASEISEAEEHLEIKKKDLQKQEEKKTDMQQVQLEVNLTLKQVQIVIGTPDAVFLSVQIRCLGCGLQMRTFDMVAMAYVGDLTIEQPQYKSLIPGHDTLFIIGSAYNDTEQNLLQFKYVQANKESPFFATEYNSTEQAIDISFKAMTVSLHQDAIISLKKYFETLQAKIAELQNQGKSAQNQGYEGDAEISIDDILTPHEKKMIVSHSSSQQSLARPFAFESLKLSHARRERELAQTRYDFIVKMSINAVFDALSVYVGSTKCLDTALSINVVKVAITMRVRTIEVEGGVKTIAMEDRTGTTIHKQLLALCEEGKEMVSFTFKQYNRTDAEKKHMQPSDLDFFIKGHFARIRFVLLFLWLERMKRFAVPFQAEAAQVAAQAQSYASEKASQAARKIKHLMEESPLRIGLNIELAAPTILVPKSSMSLNALFIDFGKLTAINSISAAQNERRAIIDSMQINLTDVCFGISFLSEENVEVLSTCQILKPITFSLLVYRNLSFEWYKTAPQVLVDAHLPIIEMGMTEEDYATILKTLSGNLAEGSELSSEPSPSVNRLTRRERNAAERRQESTEKAVSESGGSPMNDSKAKSLVFSFKLDEIAALLYRGSSNLEDSKGEIARKTTAGFAAVRLKKIKLSGSRAENGELDIAVSLEVFVMDDERNEKIKTRRLLDKKPDSAGKIQKEFVVARYQTTATGDKIIAFSSSAFFLRLSPEFLGALMNFFTVRKTPEELAREVEKVNIPNIMQNKEKVETIPSRGTVTMNCIMHEVEIILVDDAISPENSQALILSFNVDLKANPDGEKQIMIGGIRNLQIINTYSLDLKRDQTPYQVLKRTDIDVQLTTEQKTMSENFIIHIGQLYLKISPAIIRFLSTVSSNFLSAANVKDDSFTAPKTVLKKYPNYWEKRKIDRSKHWWFNVVEEKQEDFEYAVDIAASVSHEQQGTITMESLIVTLEVGMESRTVPMISYYNETFCVWEPIVEPVEVGDNIWKSWILKVELRTHNEDELLTNGALPLPQRTINVKASELLNITITKSLILLSYYLMDSFARAAKLISPPTGRTFPGSSKYLVFNSAGISTKIGNTETLIISVDGEPIDATPCKFVDLSVPVDPNEEIGLTQSQIVKKAELLLIFDEIDAERYVNIMRSESRTFELPMKSDSGKQWKVVVETKVENMRRLIYLHSIVQFVNHMDIPFEIYSMHDGRLDFCGIAETDGEPLDISLPLLYTATGELFIRPSQDDAYEMSNESVCWNKFEDKARYIVRCDLSEDMKQGLFVALIVEEVPLKAERSRDFDDNSYIMHIFSPLTLHNFLPFPLQLTSPTQKELAGGEEVSLNVIPGQNFNFEVNYRGDLYVAEIPFPVEHQDLMVITLTSGKKILNLGVHWTVAHRKLDAEVYAPYWFVNNTGRTVRFKESSKSIIERTTKCVPCQKGKMEDECDDAIMQEPLSEPALLPLDAEDFLSKKKARLSLFGNYWTNEFPLDAVGNAGRIGCKDESNSEQSISLQISMCQSGLTKVITFLPFYLFHNESRFPLEIREFGAQNWVLVTSQTCIGFWPSQKENRKYAVVRYGGTAEESVLFPITESFEGFCQIDNDYLGVYVTVTVCESSSITRLESFEPGMAPAIIMNATKKSVEFNQKGARSKKILGPWESCAFTWTDVIRDRELEWKSGDASHSDDLIRNTFEDYRPSKADSTRYYWVSFLNGRQRVYLFTDNLAVMTTAHEAYEIELPTLSVEISLQGIGISIVDNFKTEEIAYMCIASSAIIWEQSVKTRFKPFTIKQMETIEHAYQAWLPDRSEETVVLDKLEFDFMHMKLKKQKDWIDIRRQFQIGFWMQYRQTPHQSQFHMKVNHLQIDNQLQACVFPCILSVVSPPRSVVQDNVPKSFSELSYIRRKSEHSRIAQIKYLHLLVQEFSVQIDQGFVNAMLELISSQADSKPYTKEAFVKDFEMTKNQLEVIAGMTTASQQAAYYENLHISPLMIHLSFSQSGSSGGKQLKNKAFKSKEAVQLPMQSEFINVFLKSIGVTVTEIQDVVFKLAFFERKCAFYTTSQLQGEIIRHYTSQIIKQLYVLVLGLDILGNPFGLVRDLSSGVQDFFYQPFQGAVQGPEEFAEGVALGVKGLVGATVGGGAGAVSRIAGTLGKGVAALTLDEEYQRKRQQMMNRRPKTFGEGVARGAKSVGQGFYDGIAGVLVKPLEGARTGGAGGFAKGLSLGLVGMVTRPLSGAVDFASSTLDAVRFATVGIDERKPLRPSRVIFSDNIVRPYCQKMAIGAQIFREADNGSVADTDYFLAHAPISERSLFIITDRRAMNVKKSDMVGSWNIEWQVLYTEMNRPTLSGKTILINLRKKQKGFLRLNTLGGRVVELTEESSATEIYNKLLAAYEIEVGAG</sequence>
<dbReference type="InterPro" id="IPR026854">
    <property type="entry name" value="VPS13_N"/>
</dbReference>
<keyword evidence="3" id="KW-0445">Lipid transport</keyword>
<reference evidence="10" key="1">
    <citation type="submission" date="2021-09" db="EMBL/GenBank/DDBJ databases">
        <authorList>
            <consortium name="Pathogen Informatics"/>
        </authorList>
    </citation>
    <scope>NUCLEOTIDE SEQUENCE</scope>
</reference>
<evidence type="ECO:0000313" key="10">
    <source>
        <dbReference type="EMBL" id="CAG9531404.1"/>
    </source>
</evidence>
<feature type="domain" description="Chorein N-terminal" evidence="6">
    <location>
        <begin position="2"/>
        <end position="862"/>
    </location>
</feature>
<evidence type="ECO:0000259" key="8">
    <source>
        <dbReference type="Pfam" id="PF25036"/>
    </source>
</evidence>
<gene>
    <name evidence="10" type="ORF">CJOHNSTONI_LOCUS1808</name>
</gene>
<name>A0A8J2Q8V7_9BILA</name>
<feature type="coiled-coil region" evidence="4">
    <location>
        <begin position="829"/>
        <end position="859"/>
    </location>
</feature>
<comment type="caution">
    <text evidence="10">The sequence shown here is derived from an EMBL/GenBank/DDBJ whole genome shotgun (WGS) entry which is preliminary data.</text>
</comment>
<feature type="compositionally biased region" description="Low complexity" evidence="5">
    <location>
        <begin position="1369"/>
        <end position="1381"/>
    </location>
</feature>
<feature type="domain" description="Intermembrane lipid transfer protein VPS13-like C-terminal" evidence="9">
    <location>
        <begin position="3071"/>
        <end position="3173"/>
    </location>
</feature>
<feature type="domain" description="Vacuolar protein sorting-associated protein 13 VPS13 adaptor binding" evidence="8">
    <location>
        <begin position="1986"/>
        <end position="2465"/>
    </location>
</feature>
<dbReference type="GO" id="GO:0006869">
    <property type="term" value="P:lipid transport"/>
    <property type="evidence" value="ECO:0007669"/>
    <property type="project" value="UniProtKB-KW"/>
</dbReference>
<dbReference type="Pfam" id="PF25033">
    <property type="entry name" value="VPS13_M"/>
    <property type="match status" value="1"/>
</dbReference>
<feature type="region of interest" description="Disordered" evidence="5">
    <location>
        <begin position="1367"/>
        <end position="1411"/>
    </location>
</feature>
<evidence type="ECO:0000256" key="5">
    <source>
        <dbReference type="SAM" id="MobiDB-lite"/>
    </source>
</evidence>
<dbReference type="GO" id="GO:0006623">
    <property type="term" value="P:protein targeting to vacuole"/>
    <property type="evidence" value="ECO:0007669"/>
    <property type="project" value="TreeGrafter"/>
</dbReference>
<dbReference type="OrthoDB" id="428159at2759"/>
<protein>
    <recommendedName>
        <fullName evidence="12">Vacuolar protein sorting-associated protein</fullName>
    </recommendedName>
</protein>
<accession>A0A8J2Q8V7</accession>